<evidence type="ECO:0000256" key="5">
    <source>
        <dbReference type="ARBA" id="ARBA00011901"/>
    </source>
</evidence>
<accession>A0ABY5GQZ9</accession>
<dbReference type="InterPro" id="IPR051206">
    <property type="entry name" value="NAMLAA_amidase_2"/>
</dbReference>
<evidence type="ECO:0000256" key="10">
    <source>
        <dbReference type="ARBA" id="ARBA00023316"/>
    </source>
</evidence>
<comment type="similarity">
    <text evidence="4">Belongs to the N-acetylmuramoyl-L-alanine amidase 2 family.</text>
</comment>
<comment type="subcellular location">
    <subcellularLocation>
        <location evidence="3">Cytoplasm</location>
    </subcellularLocation>
</comment>
<sequence length="192" mass="21697">MTRLNEILQIEAGWLNGAEHYPSPNFNQRPDTEQPRLLVIHNISLPPAKFGGGYIRDFFLNRLDTAAHPYFETIASLQVSAHLLIERSGHLLQFVGFDQRAWHAGQSQYCGADNCNDFSIGIELEGTDTIPYTEQQYRQLARVAAALLAYYPEMSAGHITGHSDIAPQRKSDPGPAFNRDYFDRLLKRELHG</sequence>
<dbReference type="InterPro" id="IPR036505">
    <property type="entry name" value="Amidase/PGRP_sf"/>
</dbReference>
<keyword evidence="10" id="KW-0961">Cell wall biogenesis/degradation</keyword>
<dbReference type="PANTHER" id="PTHR30417:SF4">
    <property type="entry name" value="1,6-ANHYDRO-N-ACETYLMURAMYL-L-ALANINE AMIDASE AMPD"/>
    <property type="match status" value="1"/>
</dbReference>
<evidence type="ECO:0000256" key="11">
    <source>
        <dbReference type="ARBA" id="ARBA00039257"/>
    </source>
</evidence>
<evidence type="ECO:0000256" key="9">
    <source>
        <dbReference type="ARBA" id="ARBA00022833"/>
    </source>
</evidence>
<evidence type="ECO:0000256" key="4">
    <source>
        <dbReference type="ARBA" id="ARBA00007553"/>
    </source>
</evidence>
<evidence type="ECO:0000256" key="2">
    <source>
        <dbReference type="ARBA" id="ARBA00001947"/>
    </source>
</evidence>
<evidence type="ECO:0000313" key="15">
    <source>
        <dbReference type="Proteomes" id="UP001059950"/>
    </source>
</evidence>
<organism evidence="14 15">
    <name type="scientific">Amphritea atlantica</name>
    <dbReference type="NCBI Taxonomy" id="355243"/>
    <lineage>
        <taxon>Bacteria</taxon>
        <taxon>Pseudomonadati</taxon>
        <taxon>Pseudomonadota</taxon>
        <taxon>Gammaproteobacteria</taxon>
        <taxon>Oceanospirillales</taxon>
        <taxon>Oceanospirillaceae</taxon>
        <taxon>Amphritea</taxon>
    </lineage>
</organism>
<evidence type="ECO:0000259" key="13">
    <source>
        <dbReference type="SMART" id="SM00644"/>
    </source>
</evidence>
<protein>
    <recommendedName>
        <fullName evidence="11">1,6-anhydro-N-acetylmuramyl-L-alanine amidase AmpD</fullName>
        <ecNumber evidence="5">3.5.1.28</ecNumber>
    </recommendedName>
    <alternativeName>
        <fullName evidence="12">N-acetylmuramoyl-L-alanine amidase</fullName>
    </alternativeName>
</protein>
<evidence type="ECO:0000256" key="8">
    <source>
        <dbReference type="ARBA" id="ARBA00022801"/>
    </source>
</evidence>
<dbReference type="EC" id="3.5.1.28" evidence="5"/>
<evidence type="ECO:0000256" key="7">
    <source>
        <dbReference type="ARBA" id="ARBA00022723"/>
    </source>
</evidence>
<dbReference type="SUPFAM" id="SSF55846">
    <property type="entry name" value="N-acetylmuramoyl-L-alanine amidase-like"/>
    <property type="match status" value="1"/>
</dbReference>
<comment type="cofactor">
    <cofactor evidence="2">
        <name>Zn(2+)</name>
        <dbReference type="ChEBI" id="CHEBI:29105"/>
    </cofactor>
</comment>
<dbReference type="SMART" id="SM00644">
    <property type="entry name" value="Ami_2"/>
    <property type="match status" value="1"/>
</dbReference>
<gene>
    <name evidence="14" type="primary">ampD</name>
    <name evidence="14" type="ORF">KDX31_13675</name>
</gene>
<evidence type="ECO:0000256" key="3">
    <source>
        <dbReference type="ARBA" id="ARBA00004496"/>
    </source>
</evidence>
<comment type="catalytic activity">
    <reaction evidence="1">
        <text>Hydrolyzes the link between N-acetylmuramoyl residues and L-amino acid residues in certain cell-wall glycopeptides.</text>
        <dbReference type="EC" id="3.5.1.28"/>
    </reaction>
</comment>
<dbReference type="GO" id="GO:0008745">
    <property type="term" value="F:N-acetylmuramoyl-L-alanine amidase activity"/>
    <property type="evidence" value="ECO:0007669"/>
    <property type="project" value="UniProtKB-EC"/>
</dbReference>
<feature type="domain" description="N-acetylmuramoyl-L-alanine amidase" evidence="13">
    <location>
        <begin position="23"/>
        <end position="174"/>
    </location>
</feature>
<proteinExistence type="inferred from homology"/>
<keyword evidence="15" id="KW-1185">Reference proteome</keyword>
<dbReference type="Gene3D" id="3.40.80.10">
    <property type="entry name" value="Peptidoglycan recognition protein-like"/>
    <property type="match status" value="1"/>
</dbReference>
<dbReference type="Pfam" id="PF01510">
    <property type="entry name" value="Amidase_2"/>
    <property type="match status" value="1"/>
</dbReference>
<evidence type="ECO:0000256" key="1">
    <source>
        <dbReference type="ARBA" id="ARBA00001561"/>
    </source>
</evidence>
<evidence type="ECO:0000256" key="12">
    <source>
        <dbReference type="ARBA" id="ARBA00042615"/>
    </source>
</evidence>
<dbReference type="PANTHER" id="PTHR30417">
    <property type="entry name" value="N-ACETYLMURAMOYL-L-ALANINE AMIDASE AMID"/>
    <property type="match status" value="1"/>
</dbReference>
<name>A0ABY5GQZ9_9GAMM</name>
<reference evidence="14" key="1">
    <citation type="submission" date="2021-04" db="EMBL/GenBank/DDBJ databases">
        <title>Oceanospirillales bacteria with DddD are important DMSP degraders in coastal seawater.</title>
        <authorList>
            <person name="Liu J."/>
        </authorList>
    </citation>
    <scope>NUCLEOTIDE SEQUENCE</scope>
    <source>
        <strain evidence="14">GY6</strain>
    </source>
</reference>
<dbReference type="CDD" id="cd06583">
    <property type="entry name" value="PGRP"/>
    <property type="match status" value="1"/>
</dbReference>
<keyword evidence="8 14" id="KW-0378">Hydrolase</keyword>
<dbReference type="NCBIfam" id="NF008758">
    <property type="entry name" value="PRK11789.1"/>
    <property type="match status" value="1"/>
</dbReference>
<dbReference type="InterPro" id="IPR002502">
    <property type="entry name" value="Amidase_domain"/>
</dbReference>
<keyword evidence="9" id="KW-0862">Zinc</keyword>
<keyword evidence="6" id="KW-0963">Cytoplasm</keyword>
<evidence type="ECO:0000256" key="6">
    <source>
        <dbReference type="ARBA" id="ARBA00022490"/>
    </source>
</evidence>
<keyword evidence="7" id="KW-0479">Metal-binding</keyword>
<dbReference type="Proteomes" id="UP001059950">
    <property type="component" value="Chromosome"/>
</dbReference>
<dbReference type="EMBL" id="CP073344">
    <property type="protein sequence ID" value="UTW02398.1"/>
    <property type="molecule type" value="Genomic_DNA"/>
</dbReference>
<evidence type="ECO:0000313" key="14">
    <source>
        <dbReference type="EMBL" id="UTW02398.1"/>
    </source>
</evidence>